<dbReference type="OrthoDB" id="9772725at2"/>
<dbReference type="RefSeq" id="WP_155097075.1">
    <property type="nucleotide sequence ID" value="NZ_WMIE01000019.1"/>
</dbReference>
<feature type="transmembrane region" description="Helical" evidence="9">
    <location>
        <begin position="334"/>
        <end position="353"/>
    </location>
</feature>
<feature type="transmembrane region" description="Helical" evidence="9">
    <location>
        <begin position="147"/>
        <end position="167"/>
    </location>
</feature>
<name>A0A6L6JC84_9RHOB</name>
<gene>
    <name evidence="11" type="ORF">GL286_18585</name>
</gene>
<dbReference type="GO" id="GO:0005886">
    <property type="term" value="C:plasma membrane"/>
    <property type="evidence" value="ECO:0007669"/>
    <property type="project" value="UniProtKB-SubCell"/>
</dbReference>
<keyword evidence="4 8" id="KW-0812">Transmembrane</keyword>
<keyword evidence="7 9" id="KW-0472">Membrane</keyword>
<feature type="transmembrane region" description="Helical" evidence="9">
    <location>
        <begin position="173"/>
        <end position="193"/>
    </location>
</feature>
<dbReference type="EMBL" id="WMIE01000019">
    <property type="protein sequence ID" value="MTH79722.1"/>
    <property type="molecule type" value="Genomic_DNA"/>
</dbReference>
<evidence type="ECO:0000256" key="2">
    <source>
        <dbReference type="ARBA" id="ARBA00022448"/>
    </source>
</evidence>
<proteinExistence type="inferred from homology"/>
<feature type="transmembrane region" description="Helical" evidence="9">
    <location>
        <begin position="84"/>
        <end position="102"/>
    </location>
</feature>
<comment type="similarity">
    <text evidence="8">Belongs to the major facilitator superfamily. Proton-dependent oligopeptide transporter (POT/PTR) (TC 2.A.17) family.</text>
</comment>
<keyword evidence="2 8" id="KW-0813">Transport</keyword>
<reference evidence="11 12" key="1">
    <citation type="submission" date="2019-11" db="EMBL/GenBank/DDBJ databases">
        <authorList>
            <person name="Dong K."/>
        </authorList>
    </citation>
    <scope>NUCLEOTIDE SEQUENCE [LARGE SCALE GENOMIC DNA]</scope>
    <source>
        <strain evidence="11 12">NBRC 111993</strain>
    </source>
</reference>
<feature type="transmembrane region" description="Helical" evidence="9">
    <location>
        <begin position="433"/>
        <end position="453"/>
    </location>
</feature>
<dbReference type="Pfam" id="PF00854">
    <property type="entry name" value="PTR2"/>
    <property type="match status" value="1"/>
</dbReference>
<feature type="transmembrane region" description="Helical" evidence="9">
    <location>
        <begin position="360"/>
        <end position="381"/>
    </location>
</feature>
<dbReference type="PROSITE" id="PS01022">
    <property type="entry name" value="PTR2_1"/>
    <property type="match status" value="1"/>
</dbReference>
<feature type="transmembrane region" description="Helical" evidence="9">
    <location>
        <begin position="465"/>
        <end position="484"/>
    </location>
</feature>
<comment type="subcellular location">
    <subcellularLocation>
        <location evidence="1">Cell membrane</location>
        <topology evidence="1">Multi-pass membrane protein</topology>
    </subcellularLocation>
    <subcellularLocation>
        <location evidence="8">Membrane</location>
        <topology evidence="8">Multi-pass membrane protein</topology>
    </subcellularLocation>
</comment>
<evidence type="ECO:0000256" key="3">
    <source>
        <dbReference type="ARBA" id="ARBA00022475"/>
    </source>
</evidence>
<keyword evidence="6 9" id="KW-1133">Transmembrane helix</keyword>
<dbReference type="Gene3D" id="1.20.1250.20">
    <property type="entry name" value="MFS general substrate transporter like domains"/>
    <property type="match status" value="1"/>
</dbReference>
<evidence type="ECO:0000256" key="7">
    <source>
        <dbReference type="ARBA" id="ARBA00023136"/>
    </source>
</evidence>
<evidence type="ECO:0000313" key="12">
    <source>
        <dbReference type="Proteomes" id="UP000478183"/>
    </source>
</evidence>
<dbReference type="InterPro" id="IPR005279">
    <property type="entry name" value="Dipep/tripep_permease"/>
</dbReference>
<dbReference type="PROSITE" id="PS50850">
    <property type="entry name" value="MFS"/>
    <property type="match status" value="1"/>
</dbReference>
<feature type="domain" description="Major facilitator superfamily (MFS) profile" evidence="10">
    <location>
        <begin position="1"/>
        <end position="489"/>
    </location>
</feature>
<organism evidence="11 12">
    <name type="scientific">Paracoccus aestuariivivens</name>
    <dbReference type="NCBI Taxonomy" id="1820333"/>
    <lineage>
        <taxon>Bacteria</taxon>
        <taxon>Pseudomonadati</taxon>
        <taxon>Pseudomonadota</taxon>
        <taxon>Alphaproteobacteria</taxon>
        <taxon>Rhodobacterales</taxon>
        <taxon>Paracoccaceae</taxon>
        <taxon>Paracoccus</taxon>
    </lineage>
</organism>
<dbReference type="SUPFAM" id="SSF103473">
    <property type="entry name" value="MFS general substrate transporter"/>
    <property type="match status" value="1"/>
</dbReference>
<keyword evidence="3" id="KW-1003">Cell membrane</keyword>
<dbReference type="AlphaFoldDB" id="A0A6L6JC84"/>
<evidence type="ECO:0000256" key="9">
    <source>
        <dbReference type="SAM" id="Phobius"/>
    </source>
</evidence>
<sequence>MTAIGKYPSGLTSLFLVEMWERFSYYGMRAILVLYLIDAIANGGLGLATSEAVAIYGIYTAAVYILALPGGWISDRFWGARRAIIVGAVIIIIGHVLLAIAGSNEMTFMLGLASIAVGTGLLKPNISSMVGELYDSDDIGGRDAGFSFFYMGINVGAILGGFVAGYLGETWGWHWGFGAAAVAMFAGLVNFIYAGQRALRGKGEPPKPHHHPNADTARSDHLISGILVVAAIAVMAALTFTGWINLRSAEGIAEAMGVLIVTVAIGFFLNIYAAGDLTAEEKRRMIVLAILFVAAAIFWSRFEQAGSSLSIFAAEMTDRQFGSFEVPASWFQNLNPAFIILLTPVIASFWIFAQNRKWEISVFVKFGLALILVGLGFLLLVPAAQIASTGGKVSFLFLFGTFLIHTLAELLLSPVGLSTFSRLAPKRFVSQMMGFWFLAASLGSLMAGLLATGMDTSSPASMPDLFSRLFWGSLFPGVALILIARPLTRWALGGSEHLKPTPETD</sequence>
<dbReference type="GO" id="GO:1904680">
    <property type="term" value="F:peptide transmembrane transporter activity"/>
    <property type="evidence" value="ECO:0007669"/>
    <property type="project" value="InterPro"/>
</dbReference>
<dbReference type="PANTHER" id="PTHR23517">
    <property type="entry name" value="RESISTANCE PROTEIN MDTM, PUTATIVE-RELATED-RELATED"/>
    <property type="match status" value="1"/>
</dbReference>
<dbReference type="InterPro" id="IPR000109">
    <property type="entry name" value="POT_fam"/>
</dbReference>
<evidence type="ECO:0000256" key="4">
    <source>
        <dbReference type="ARBA" id="ARBA00022692"/>
    </source>
</evidence>
<comment type="caution">
    <text evidence="11">The sequence shown here is derived from an EMBL/GenBank/DDBJ whole genome shotgun (WGS) entry which is preliminary data.</text>
</comment>
<evidence type="ECO:0000256" key="6">
    <source>
        <dbReference type="ARBA" id="ARBA00022989"/>
    </source>
</evidence>
<dbReference type="InterPro" id="IPR020846">
    <property type="entry name" value="MFS_dom"/>
</dbReference>
<evidence type="ECO:0000256" key="5">
    <source>
        <dbReference type="ARBA" id="ARBA00022856"/>
    </source>
</evidence>
<accession>A0A6L6JC84</accession>
<evidence type="ECO:0000256" key="1">
    <source>
        <dbReference type="ARBA" id="ARBA00004651"/>
    </source>
</evidence>
<feature type="transmembrane region" description="Helical" evidence="9">
    <location>
        <begin position="285"/>
        <end position="302"/>
    </location>
</feature>
<feature type="transmembrane region" description="Helical" evidence="9">
    <location>
        <begin position="23"/>
        <end position="41"/>
    </location>
</feature>
<dbReference type="GO" id="GO:0006857">
    <property type="term" value="P:oligopeptide transport"/>
    <property type="evidence" value="ECO:0007669"/>
    <property type="project" value="InterPro"/>
</dbReference>
<dbReference type="PROSITE" id="PS01023">
    <property type="entry name" value="PTR2_2"/>
    <property type="match status" value="1"/>
</dbReference>
<dbReference type="InterPro" id="IPR036259">
    <property type="entry name" value="MFS_trans_sf"/>
</dbReference>
<keyword evidence="5" id="KW-0653">Protein transport</keyword>
<dbReference type="Proteomes" id="UP000478183">
    <property type="component" value="Unassembled WGS sequence"/>
</dbReference>
<dbReference type="InterPro" id="IPR050171">
    <property type="entry name" value="MFS_Transporters"/>
</dbReference>
<feature type="transmembrane region" description="Helical" evidence="9">
    <location>
        <begin position="222"/>
        <end position="246"/>
    </location>
</feature>
<feature type="transmembrane region" description="Helical" evidence="9">
    <location>
        <begin position="393"/>
        <end position="412"/>
    </location>
</feature>
<evidence type="ECO:0000259" key="10">
    <source>
        <dbReference type="PROSITE" id="PS50850"/>
    </source>
</evidence>
<evidence type="ECO:0000313" key="11">
    <source>
        <dbReference type="EMBL" id="MTH79722.1"/>
    </source>
</evidence>
<dbReference type="InterPro" id="IPR018456">
    <property type="entry name" value="PTR2_symporter_CS"/>
</dbReference>
<keyword evidence="12" id="KW-1185">Reference proteome</keyword>
<dbReference type="NCBIfam" id="TIGR00924">
    <property type="entry name" value="yjdL_sub1_fam"/>
    <property type="match status" value="1"/>
</dbReference>
<dbReference type="PANTHER" id="PTHR23517:SF15">
    <property type="entry name" value="PROTON-DEPENDENT OLIGOPEPTIDE FAMILY TRANSPORT PROTEIN"/>
    <property type="match status" value="1"/>
</dbReference>
<dbReference type="CDD" id="cd17346">
    <property type="entry name" value="MFS_DtpA_like"/>
    <property type="match status" value="1"/>
</dbReference>
<feature type="transmembrane region" description="Helical" evidence="9">
    <location>
        <begin position="252"/>
        <end position="273"/>
    </location>
</feature>
<feature type="transmembrane region" description="Helical" evidence="9">
    <location>
        <begin position="53"/>
        <end position="72"/>
    </location>
</feature>
<evidence type="ECO:0000256" key="8">
    <source>
        <dbReference type="RuleBase" id="RU003755"/>
    </source>
</evidence>
<protein>
    <submittedName>
        <fullName evidence="11">MFS transporter</fullName>
    </submittedName>
</protein>
<keyword evidence="5" id="KW-0571">Peptide transport</keyword>